<keyword evidence="2" id="KW-0812">Transmembrane</keyword>
<dbReference type="KEGG" id="smo:SELMODRAFT_411780"/>
<feature type="transmembrane region" description="Helical" evidence="2">
    <location>
        <begin position="863"/>
        <end position="885"/>
    </location>
</feature>
<gene>
    <name evidence="3" type="ORF">SELMODRAFT_411780</name>
</gene>
<dbReference type="Gramene" id="EFJ27835">
    <property type="protein sequence ID" value="EFJ27835"/>
    <property type="gene ID" value="SELMODRAFT_411780"/>
</dbReference>
<feature type="transmembrane region" description="Helical" evidence="2">
    <location>
        <begin position="280"/>
        <end position="301"/>
    </location>
</feature>
<proteinExistence type="predicted"/>
<evidence type="ECO:0000256" key="2">
    <source>
        <dbReference type="SAM" id="Phobius"/>
    </source>
</evidence>
<evidence type="ECO:0000313" key="3">
    <source>
        <dbReference type="EMBL" id="EFJ27835.1"/>
    </source>
</evidence>
<sequence>MARSRRPHLLYMSSREFATWMRSSTPLAIALAWRIRPSARRELDLQASIALTNTTASGLMPSISISRSITRTLAALPLWASVWIIPWKISSARSIRPLLALEIDERVPNRGAGFQAARRDHLADPREVARAIRGVAGERVHDRHHRDAVLPHALEMEERHGEIDAAMLGARRNHRCPGHHIGIQRALAEEDRHGFVEEPPLPIHSDQSSSQKPSPASEPMFNLSELMGDEAMDTNETPLGVERIICIIAATVGDEGHVALNRFSTTIELMAERKPWKTSSIVAIAVFIFAIVIATAVLLVFSLCVNKKKPEGTTCWETNVFATTNDPFYKWATSTSIASALVWGETKNSSSVSMTEVAAAYQKLSAWRVWRSNNKTVEADLFNSPDPHLYGGVIRQHGTSLIWKMAIHWGISLRLCINDMSDMGASAVERCKITAPIVSVNKTSGTPDLGLLLSKVPFAMPSSKFTHPVLTKSGFYFSNFASSARSNISTGISQEKIPSNDSTWSYYSNDIRECSPSVPINYIPDVISYLSYPFLECACRRQVCIIGYDLTQGQDVSFAFNTSQCETSRSFWDWDHIIDEHIIYLGSYSIKFNLPVTVLISFNDSLPIGASLASLTEGVLSGMEQMTTCIETTLEGDQEPNPTVLFDACIKNVTGSQVMLITGIKYKYSRMQTDKVCGTVIKEFLLTKKPGGNITCGNEEFKVDSPPCFKKLSAYDNMNVQEVLNDLLKVSNVHHFGKQYWKDGSSRRTQVYASFLTFVIAFLGICAGSLSRTLLEWEDSLFRQLHQLKLAGKPGYRPLIRTLGRTVFIAGSVAGSLPGLYFSINDLQKEPSLATAETILQLNNDTAFLVTTTSTVEVTPNWIVFQVFTVFIGLAVVALAILIYFKLEKNLRKVHSLHLDFHSFMLKLKTNYDGTVIMYPSLQLVAQTQLHCLPQRTATSRRGHPQNHVHELKAFPLDE</sequence>
<keyword evidence="4" id="KW-1185">Reference proteome</keyword>
<organism evidence="4">
    <name type="scientific">Selaginella moellendorffii</name>
    <name type="common">Spikemoss</name>
    <dbReference type="NCBI Taxonomy" id="88036"/>
    <lineage>
        <taxon>Eukaryota</taxon>
        <taxon>Viridiplantae</taxon>
        <taxon>Streptophyta</taxon>
        <taxon>Embryophyta</taxon>
        <taxon>Tracheophyta</taxon>
        <taxon>Lycopodiopsida</taxon>
        <taxon>Selaginellales</taxon>
        <taxon>Selaginellaceae</taxon>
        <taxon>Selaginella</taxon>
    </lineage>
</organism>
<name>D8RJ08_SELML</name>
<keyword evidence="2" id="KW-0472">Membrane</keyword>
<dbReference type="AlphaFoldDB" id="D8RJ08"/>
<evidence type="ECO:0000313" key="4">
    <source>
        <dbReference type="Proteomes" id="UP000001514"/>
    </source>
</evidence>
<dbReference type="InParanoid" id="D8RJ08"/>
<feature type="region of interest" description="Disordered" evidence="1">
    <location>
        <begin position="196"/>
        <end position="220"/>
    </location>
</feature>
<dbReference type="HOGENOM" id="CLU_308055_0_0_1"/>
<dbReference type="Proteomes" id="UP000001514">
    <property type="component" value="Unassembled WGS sequence"/>
</dbReference>
<dbReference type="EMBL" id="GL377581">
    <property type="protein sequence ID" value="EFJ27835.1"/>
    <property type="molecule type" value="Genomic_DNA"/>
</dbReference>
<protein>
    <submittedName>
        <fullName evidence="3">Uncharacterized protein</fullName>
    </submittedName>
</protein>
<feature type="transmembrane region" description="Helical" evidence="2">
    <location>
        <begin position="752"/>
        <end position="775"/>
    </location>
</feature>
<accession>D8RJ08</accession>
<keyword evidence="2" id="KW-1133">Transmembrane helix</keyword>
<feature type="compositionally biased region" description="Polar residues" evidence="1">
    <location>
        <begin position="205"/>
        <end position="214"/>
    </location>
</feature>
<reference evidence="3 4" key="1">
    <citation type="journal article" date="2011" name="Science">
        <title>The Selaginella genome identifies genetic changes associated with the evolution of vascular plants.</title>
        <authorList>
            <person name="Banks J.A."/>
            <person name="Nishiyama T."/>
            <person name="Hasebe M."/>
            <person name="Bowman J.L."/>
            <person name="Gribskov M."/>
            <person name="dePamphilis C."/>
            <person name="Albert V.A."/>
            <person name="Aono N."/>
            <person name="Aoyama T."/>
            <person name="Ambrose B.A."/>
            <person name="Ashton N.W."/>
            <person name="Axtell M.J."/>
            <person name="Barker E."/>
            <person name="Barker M.S."/>
            <person name="Bennetzen J.L."/>
            <person name="Bonawitz N.D."/>
            <person name="Chapple C."/>
            <person name="Cheng C."/>
            <person name="Correa L.G."/>
            <person name="Dacre M."/>
            <person name="DeBarry J."/>
            <person name="Dreyer I."/>
            <person name="Elias M."/>
            <person name="Engstrom E.M."/>
            <person name="Estelle M."/>
            <person name="Feng L."/>
            <person name="Finet C."/>
            <person name="Floyd S.K."/>
            <person name="Frommer W.B."/>
            <person name="Fujita T."/>
            <person name="Gramzow L."/>
            <person name="Gutensohn M."/>
            <person name="Harholt J."/>
            <person name="Hattori M."/>
            <person name="Heyl A."/>
            <person name="Hirai T."/>
            <person name="Hiwatashi Y."/>
            <person name="Ishikawa M."/>
            <person name="Iwata M."/>
            <person name="Karol K.G."/>
            <person name="Koehler B."/>
            <person name="Kolukisaoglu U."/>
            <person name="Kubo M."/>
            <person name="Kurata T."/>
            <person name="Lalonde S."/>
            <person name="Li K."/>
            <person name="Li Y."/>
            <person name="Litt A."/>
            <person name="Lyons E."/>
            <person name="Manning G."/>
            <person name="Maruyama T."/>
            <person name="Michael T.P."/>
            <person name="Mikami K."/>
            <person name="Miyazaki S."/>
            <person name="Morinaga S."/>
            <person name="Murata T."/>
            <person name="Mueller-Roeber B."/>
            <person name="Nelson D.R."/>
            <person name="Obara M."/>
            <person name="Oguri Y."/>
            <person name="Olmstead R.G."/>
            <person name="Onodera N."/>
            <person name="Petersen B.L."/>
            <person name="Pils B."/>
            <person name="Prigge M."/>
            <person name="Rensing S.A."/>
            <person name="Riano-Pachon D.M."/>
            <person name="Roberts A.W."/>
            <person name="Sato Y."/>
            <person name="Scheller H.V."/>
            <person name="Schulz B."/>
            <person name="Schulz C."/>
            <person name="Shakirov E.V."/>
            <person name="Shibagaki N."/>
            <person name="Shinohara N."/>
            <person name="Shippen D.E."/>
            <person name="Soerensen I."/>
            <person name="Sotooka R."/>
            <person name="Sugimoto N."/>
            <person name="Sugita M."/>
            <person name="Sumikawa N."/>
            <person name="Tanurdzic M."/>
            <person name="Theissen G."/>
            <person name="Ulvskov P."/>
            <person name="Wakazuki S."/>
            <person name="Weng J.K."/>
            <person name="Willats W.W."/>
            <person name="Wipf D."/>
            <person name="Wolf P.G."/>
            <person name="Yang L."/>
            <person name="Zimmer A.D."/>
            <person name="Zhu Q."/>
            <person name="Mitros T."/>
            <person name="Hellsten U."/>
            <person name="Loque D."/>
            <person name="Otillar R."/>
            <person name="Salamov A."/>
            <person name="Schmutz J."/>
            <person name="Shapiro H."/>
            <person name="Lindquist E."/>
            <person name="Lucas S."/>
            <person name="Rokhsar D."/>
            <person name="Grigoriev I.V."/>
        </authorList>
    </citation>
    <scope>NUCLEOTIDE SEQUENCE [LARGE SCALE GENOMIC DNA]</scope>
</reference>
<evidence type="ECO:0000256" key="1">
    <source>
        <dbReference type="SAM" id="MobiDB-lite"/>
    </source>
</evidence>